<evidence type="ECO:0000313" key="5">
    <source>
        <dbReference type="EMBL" id="ANS79723.1"/>
    </source>
</evidence>
<dbReference type="AlphaFoldDB" id="A0A1B1NE76"/>
<evidence type="ECO:0000256" key="3">
    <source>
        <dbReference type="ARBA" id="ARBA00023163"/>
    </source>
</evidence>
<dbReference type="Proteomes" id="UP000092482">
    <property type="component" value="Chromosome"/>
</dbReference>
<dbReference type="Pfam" id="PF13377">
    <property type="entry name" value="Peripla_BP_3"/>
    <property type="match status" value="1"/>
</dbReference>
<dbReference type="PROSITE" id="PS50932">
    <property type="entry name" value="HTH_LACI_2"/>
    <property type="match status" value="1"/>
</dbReference>
<evidence type="ECO:0000313" key="6">
    <source>
        <dbReference type="Proteomes" id="UP000092482"/>
    </source>
</evidence>
<evidence type="ECO:0000256" key="1">
    <source>
        <dbReference type="ARBA" id="ARBA00023015"/>
    </source>
</evidence>
<dbReference type="InterPro" id="IPR046335">
    <property type="entry name" value="LacI/GalR-like_sensor"/>
</dbReference>
<dbReference type="GO" id="GO:0000976">
    <property type="term" value="F:transcription cis-regulatory region binding"/>
    <property type="evidence" value="ECO:0007669"/>
    <property type="project" value="TreeGrafter"/>
</dbReference>
<dbReference type="KEGG" id="serj:SGUI_2327"/>
<dbReference type="EMBL" id="CP014989">
    <property type="protein sequence ID" value="ANS79723.1"/>
    <property type="molecule type" value="Genomic_DNA"/>
</dbReference>
<evidence type="ECO:0000259" key="4">
    <source>
        <dbReference type="PROSITE" id="PS50932"/>
    </source>
</evidence>
<keyword evidence="1" id="KW-0805">Transcription regulation</keyword>
<name>A0A1B1NE76_9MICO</name>
<dbReference type="CDD" id="cd01392">
    <property type="entry name" value="HTH_LacI"/>
    <property type="match status" value="1"/>
</dbReference>
<keyword evidence="3" id="KW-0804">Transcription</keyword>
<dbReference type="SMART" id="SM00354">
    <property type="entry name" value="HTH_LACI"/>
    <property type="match status" value="1"/>
</dbReference>
<dbReference type="PANTHER" id="PTHR30146">
    <property type="entry name" value="LACI-RELATED TRANSCRIPTIONAL REPRESSOR"/>
    <property type="match status" value="1"/>
</dbReference>
<evidence type="ECO:0000256" key="2">
    <source>
        <dbReference type="ARBA" id="ARBA00023125"/>
    </source>
</evidence>
<organism evidence="5 6">
    <name type="scientific">Serinicoccus hydrothermalis</name>
    <dbReference type="NCBI Taxonomy" id="1758689"/>
    <lineage>
        <taxon>Bacteria</taxon>
        <taxon>Bacillati</taxon>
        <taxon>Actinomycetota</taxon>
        <taxon>Actinomycetes</taxon>
        <taxon>Micrococcales</taxon>
        <taxon>Ornithinimicrobiaceae</taxon>
        <taxon>Serinicoccus</taxon>
    </lineage>
</organism>
<dbReference type="InterPro" id="IPR028082">
    <property type="entry name" value="Peripla_BP_I"/>
</dbReference>
<dbReference type="PRINTS" id="PR00036">
    <property type="entry name" value="HTHLACI"/>
</dbReference>
<dbReference type="RefSeq" id="WP_066640490.1">
    <property type="nucleotide sequence ID" value="NZ_CP014989.1"/>
</dbReference>
<keyword evidence="6" id="KW-1185">Reference proteome</keyword>
<dbReference type="Pfam" id="PF00356">
    <property type="entry name" value="LacI"/>
    <property type="match status" value="1"/>
</dbReference>
<dbReference type="SUPFAM" id="SSF53822">
    <property type="entry name" value="Periplasmic binding protein-like I"/>
    <property type="match status" value="1"/>
</dbReference>
<reference evidence="5 6" key="1">
    <citation type="submission" date="2016-03" db="EMBL/GenBank/DDBJ databases">
        <title>Shallow-sea hydrothermal system.</title>
        <authorList>
            <person name="Tang K."/>
        </authorList>
    </citation>
    <scope>NUCLEOTIDE SEQUENCE [LARGE SCALE GENOMIC DNA]</scope>
    <source>
        <strain evidence="5 6">JLT9</strain>
    </source>
</reference>
<gene>
    <name evidence="5" type="ORF">SGUI_2327</name>
</gene>
<keyword evidence="2" id="KW-0238">DNA-binding</keyword>
<sequence length="342" mass="36617">MARPSVKDVARRAGVSLGTVSNVLNRPDSVRPATRERVAQAIAELGFVRNDTARQLRAGDSRTMAYLVLDAANPFFTDVARGIDHAARDAGLTVFLCDSGQQASREDDYLEALLSQRVRGVCITPVDADNPRLRTLVERGVPVVFVDRTPRGQDQDWCSVGVDDLLGGRLAAEHLLATGHTRLAFVGQSSDVTQSVDRLAGARAAVVEGGIGEDLLVLDTEGMQFEDGRDAARRFLELGPAERPTAVFCANDLLALGVLQTFTQHGVAVPDEVALVGYDDIEFAGAAAVPLTSVRQPCQEMGQAAAAALLEEAESASTGQPHEHRHVSFTPELVVRRSSERG</sequence>
<protein>
    <submittedName>
        <fullName evidence="5">Transcriptional regulator of rhamnose utilization, LacI family</fullName>
    </submittedName>
</protein>
<feature type="domain" description="HTH lacI-type" evidence="4">
    <location>
        <begin position="4"/>
        <end position="58"/>
    </location>
</feature>
<dbReference type="PATRIC" id="fig|1758689.4.peg.2426"/>
<dbReference type="Gene3D" id="3.40.50.2300">
    <property type="match status" value="2"/>
</dbReference>
<accession>A0A1B1NE76</accession>
<dbReference type="PANTHER" id="PTHR30146:SF109">
    <property type="entry name" value="HTH-TYPE TRANSCRIPTIONAL REGULATOR GALS"/>
    <property type="match status" value="1"/>
</dbReference>
<dbReference type="GO" id="GO:0003700">
    <property type="term" value="F:DNA-binding transcription factor activity"/>
    <property type="evidence" value="ECO:0007669"/>
    <property type="project" value="TreeGrafter"/>
</dbReference>
<dbReference type="InterPro" id="IPR000843">
    <property type="entry name" value="HTH_LacI"/>
</dbReference>
<dbReference type="InterPro" id="IPR010982">
    <property type="entry name" value="Lambda_DNA-bd_dom_sf"/>
</dbReference>
<dbReference type="CDD" id="cd06293">
    <property type="entry name" value="PBP1_LacI-like"/>
    <property type="match status" value="1"/>
</dbReference>
<proteinExistence type="predicted"/>
<dbReference type="Gene3D" id="1.10.260.40">
    <property type="entry name" value="lambda repressor-like DNA-binding domains"/>
    <property type="match status" value="1"/>
</dbReference>
<dbReference type="SUPFAM" id="SSF47413">
    <property type="entry name" value="lambda repressor-like DNA-binding domains"/>
    <property type="match status" value="1"/>
</dbReference>
<dbReference type="PROSITE" id="PS00356">
    <property type="entry name" value="HTH_LACI_1"/>
    <property type="match status" value="1"/>
</dbReference>
<dbReference type="OrthoDB" id="3595338at2"/>
<dbReference type="STRING" id="1758689.SGUI_2327"/>